<comment type="caution">
    <text evidence="1">The sequence shown here is derived from an EMBL/GenBank/DDBJ whole genome shotgun (WGS) entry which is preliminary data.</text>
</comment>
<dbReference type="AlphaFoldDB" id="A0A164PHC6"/>
<reference evidence="1 2" key="1">
    <citation type="submission" date="2016-03" db="EMBL/GenBank/DDBJ databases">
        <title>EvidentialGene: Evidence-directed Construction of Genes on Genomes.</title>
        <authorList>
            <person name="Gilbert D.G."/>
            <person name="Choi J.-H."/>
            <person name="Mockaitis K."/>
            <person name="Colbourne J."/>
            <person name="Pfrender M."/>
        </authorList>
    </citation>
    <scope>NUCLEOTIDE SEQUENCE [LARGE SCALE GENOMIC DNA]</scope>
    <source>
        <strain evidence="1 2">Xinb3</strain>
        <tissue evidence="1">Complete organism</tissue>
    </source>
</reference>
<dbReference type="EMBL" id="LRGB01002580">
    <property type="protein sequence ID" value="KZS06832.1"/>
    <property type="molecule type" value="Genomic_DNA"/>
</dbReference>
<dbReference type="Proteomes" id="UP000076858">
    <property type="component" value="Unassembled WGS sequence"/>
</dbReference>
<evidence type="ECO:0000313" key="1">
    <source>
        <dbReference type="EMBL" id="KZS06832.1"/>
    </source>
</evidence>
<accession>A0A164PHC6</accession>
<evidence type="ECO:0000313" key="2">
    <source>
        <dbReference type="Proteomes" id="UP000076858"/>
    </source>
</evidence>
<organism evidence="1 2">
    <name type="scientific">Daphnia magna</name>
    <dbReference type="NCBI Taxonomy" id="35525"/>
    <lineage>
        <taxon>Eukaryota</taxon>
        <taxon>Metazoa</taxon>
        <taxon>Ecdysozoa</taxon>
        <taxon>Arthropoda</taxon>
        <taxon>Crustacea</taxon>
        <taxon>Branchiopoda</taxon>
        <taxon>Diplostraca</taxon>
        <taxon>Cladocera</taxon>
        <taxon>Anomopoda</taxon>
        <taxon>Daphniidae</taxon>
        <taxon>Daphnia</taxon>
    </lineage>
</organism>
<protein>
    <submittedName>
        <fullName evidence="1">Uncharacterized protein</fullName>
    </submittedName>
</protein>
<keyword evidence="2" id="KW-1185">Reference proteome</keyword>
<proteinExistence type="predicted"/>
<name>A0A164PHC6_9CRUS</name>
<sequence length="56" mass="6213">MKTQVMILYNQTSSVLSHIIQWCNLKVLVSILKDVTLIGKLSKNNGLSNVSKLIKG</sequence>
<gene>
    <name evidence="1" type="ORF">APZ42_029369</name>
</gene>